<dbReference type="PROSITE" id="PS52050">
    <property type="entry name" value="WYL"/>
    <property type="match status" value="1"/>
</dbReference>
<dbReference type="PANTHER" id="PTHR34580">
    <property type="match status" value="1"/>
</dbReference>
<dbReference type="InterPro" id="IPR051534">
    <property type="entry name" value="CBASS_pafABC_assoc_protein"/>
</dbReference>
<dbReference type="AlphaFoldDB" id="S5TJC1"/>
<dbReference type="eggNOG" id="COG2378">
    <property type="taxonomic scope" value="Bacteria"/>
</dbReference>
<name>S5TJC1_9CORY</name>
<dbReference type="HOGENOM" id="CLU_041141_3_0_11"/>
<dbReference type="InterPro" id="IPR026881">
    <property type="entry name" value="WYL_dom"/>
</dbReference>
<sequence>MQRLTNLAFALLGAGQVRTPDWIRRHVDGYPPGQSQEAFRRMLGRDVQTLRRAGVPVVQTDGYGIVQDDYELPEVTFTPEEATVLGLAGEMGQAGELGLFGRSGWTKIAAAGADRDLSEAPVYTADTDLNRIPAASLTAVLTCVRAQKRMRFDYQAVPTKERVRRTMDPWGVVVLNSRVYVVGWDVDRQNPRSFRMLRISDVKASHEPPTHMEATAPLQDIVAAGLKQGREYVDAVVRVPHGMAKELVDAGERDQDLVRLTEVDQDWLVRTAAGYAPEVEVIEPADVRALIGDLLKEAL</sequence>
<organism evidence="3 4">
    <name type="scientific">Corynebacterium maris DSM 45190</name>
    <dbReference type="NCBI Taxonomy" id="1224163"/>
    <lineage>
        <taxon>Bacteria</taxon>
        <taxon>Bacillati</taxon>
        <taxon>Actinomycetota</taxon>
        <taxon>Actinomycetes</taxon>
        <taxon>Mycobacteriales</taxon>
        <taxon>Corynebacteriaceae</taxon>
        <taxon>Corynebacterium</taxon>
    </lineage>
</organism>
<evidence type="ECO:0000313" key="3">
    <source>
        <dbReference type="EMBL" id="AGS34833.1"/>
    </source>
</evidence>
<evidence type="ECO:0000313" key="4">
    <source>
        <dbReference type="Proteomes" id="UP000015388"/>
    </source>
</evidence>
<evidence type="ECO:0000259" key="1">
    <source>
        <dbReference type="Pfam" id="PF13280"/>
    </source>
</evidence>
<keyword evidence="4" id="KW-1185">Reference proteome</keyword>
<feature type="domain" description="WCX" evidence="2">
    <location>
        <begin position="233"/>
        <end position="299"/>
    </location>
</feature>
<dbReference type="InterPro" id="IPR057727">
    <property type="entry name" value="WCX_dom"/>
</dbReference>
<dbReference type="EMBL" id="CP003924">
    <property type="protein sequence ID" value="AGS34833.1"/>
    <property type="molecule type" value="Genomic_DNA"/>
</dbReference>
<dbReference type="Proteomes" id="UP000015388">
    <property type="component" value="Chromosome"/>
</dbReference>
<proteinExistence type="predicted"/>
<dbReference type="Pfam" id="PF13280">
    <property type="entry name" value="WYL"/>
    <property type="match status" value="1"/>
</dbReference>
<feature type="domain" description="WYL" evidence="1">
    <location>
        <begin position="137"/>
        <end position="203"/>
    </location>
</feature>
<dbReference type="Pfam" id="PF25583">
    <property type="entry name" value="WCX"/>
    <property type="match status" value="1"/>
</dbReference>
<accession>S5TJC1</accession>
<dbReference type="RefSeq" id="WP_020934766.1">
    <property type="nucleotide sequence ID" value="NC_021915.1"/>
</dbReference>
<dbReference type="STRING" id="1224163.B841_06800"/>
<dbReference type="PATRIC" id="fig|1224163.3.peg.1366"/>
<protein>
    <submittedName>
        <fullName evidence="3">Uncharacterized protein</fullName>
    </submittedName>
</protein>
<reference evidence="3 4" key="1">
    <citation type="submission" date="2012-11" db="EMBL/GenBank/DDBJ databases">
        <title>The complete genome sequence of Corynebacterium maris Coryn-1 (=DSM 45190).</title>
        <authorList>
            <person name="Schaffert L."/>
            <person name="Albersmeier A."/>
            <person name="Kalinowski J."/>
            <person name="Ruckert C."/>
        </authorList>
    </citation>
    <scope>NUCLEOTIDE SEQUENCE [LARGE SCALE GENOMIC DNA]</scope>
    <source>
        <strain evidence="4">Coryn-1</strain>
    </source>
</reference>
<dbReference type="PANTHER" id="PTHR34580:SF3">
    <property type="entry name" value="PROTEIN PAFB"/>
    <property type="match status" value="1"/>
</dbReference>
<evidence type="ECO:0000259" key="2">
    <source>
        <dbReference type="Pfam" id="PF25583"/>
    </source>
</evidence>
<dbReference type="KEGG" id="cmd:B841_06800"/>
<gene>
    <name evidence="3" type="ORF">B841_06800</name>
</gene>